<dbReference type="Pfam" id="PF13442">
    <property type="entry name" value="Cytochrome_CBB3"/>
    <property type="match status" value="1"/>
</dbReference>
<protein>
    <submittedName>
        <fullName evidence="10">Cytochrome c class I</fullName>
    </submittedName>
</protein>
<sequence length="159" mass="15981">MPFWFWTSTRKAFMKKTSLTMALAAATLLLAACGKNDAPAPAPAPAPAAQAPAPAPTPAPAPAAQAPAAAPATAENTVGKSVYGKTCAMCHAAGVAGAPKPGDKADWAPRIAQGKDTLYKHAIEGFTGSKGMMPARGGAASLSDDEVKAAVDFMADQSM</sequence>
<feature type="signal peptide" evidence="8">
    <location>
        <begin position="1"/>
        <end position="31"/>
    </location>
</feature>
<keyword evidence="11" id="KW-1185">Reference proteome</keyword>
<dbReference type="AlphaFoldDB" id="A0A9J9Q5L9"/>
<feature type="region of interest" description="Disordered" evidence="7">
    <location>
        <begin position="39"/>
        <end position="75"/>
    </location>
</feature>
<accession>A0A9J9Q5L9</accession>
<keyword evidence="2 6" id="KW-0349">Heme</keyword>
<evidence type="ECO:0000313" key="11">
    <source>
        <dbReference type="Proteomes" id="UP000000450"/>
    </source>
</evidence>
<evidence type="ECO:0000259" key="9">
    <source>
        <dbReference type="PROSITE" id="PS51007"/>
    </source>
</evidence>
<evidence type="ECO:0000256" key="2">
    <source>
        <dbReference type="ARBA" id="ARBA00022617"/>
    </source>
</evidence>
<dbReference type="PRINTS" id="PR00607">
    <property type="entry name" value="CYTCHROMECIE"/>
</dbReference>
<dbReference type="InterPro" id="IPR009056">
    <property type="entry name" value="Cyt_c-like_dom"/>
</dbReference>
<dbReference type="EMBL" id="CP001392">
    <property type="protein sequence ID" value="ACM32539.1"/>
    <property type="molecule type" value="Genomic_DNA"/>
</dbReference>
<dbReference type="InterPro" id="IPR036909">
    <property type="entry name" value="Cyt_c-like_dom_sf"/>
</dbReference>
<evidence type="ECO:0000256" key="8">
    <source>
        <dbReference type="SAM" id="SignalP"/>
    </source>
</evidence>
<keyword evidence="3 6" id="KW-0479">Metal-binding</keyword>
<evidence type="ECO:0000256" key="1">
    <source>
        <dbReference type="ARBA" id="ARBA00022448"/>
    </source>
</evidence>
<evidence type="ECO:0000256" key="6">
    <source>
        <dbReference type="PROSITE-ProRule" id="PRU00433"/>
    </source>
</evidence>
<keyword evidence="5 6" id="KW-0408">Iron</keyword>
<evidence type="ECO:0000256" key="7">
    <source>
        <dbReference type="SAM" id="MobiDB-lite"/>
    </source>
</evidence>
<name>A0A9J9Q5L9_ACIET</name>
<reference evidence="10 11" key="1">
    <citation type="journal article" date="2010" name="J. Bacteriol.">
        <title>Completed genome sequence of the anaerobic iron-oxidizing bacterium Acidovorax ebreus strain TPSY.</title>
        <authorList>
            <person name="Byrne-Bailey K.G."/>
            <person name="Weber K.A."/>
            <person name="Chair A.H."/>
            <person name="Bose S."/>
            <person name="Knox T."/>
            <person name="Spanbauer T.L."/>
            <person name="Chertkov O."/>
            <person name="Coates J.D."/>
        </authorList>
    </citation>
    <scope>NUCLEOTIDE SEQUENCE [LARGE SCALE GENOMIC DNA]</scope>
    <source>
        <strain evidence="10 11">TPSY</strain>
    </source>
</reference>
<keyword evidence="4" id="KW-0249">Electron transport</keyword>
<proteinExistence type="predicted"/>
<evidence type="ECO:0000313" key="10">
    <source>
        <dbReference type="EMBL" id="ACM32539.1"/>
    </source>
</evidence>
<feature type="compositionally biased region" description="Low complexity" evidence="7">
    <location>
        <begin position="62"/>
        <end position="74"/>
    </location>
</feature>
<dbReference type="GO" id="GO:0009055">
    <property type="term" value="F:electron transfer activity"/>
    <property type="evidence" value="ECO:0007669"/>
    <property type="project" value="InterPro"/>
</dbReference>
<organism evidence="10 11">
    <name type="scientific">Acidovorax ebreus (strain TPSY)</name>
    <name type="common">Diaphorobacter sp. (strain TPSY)</name>
    <dbReference type="NCBI Taxonomy" id="535289"/>
    <lineage>
        <taxon>Bacteria</taxon>
        <taxon>Pseudomonadati</taxon>
        <taxon>Pseudomonadota</taxon>
        <taxon>Betaproteobacteria</taxon>
        <taxon>Burkholderiales</taxon>
        <taxon>Comamonadaceae</taxon>
        <taxon>Diaphorobacter</taxon>
    </lineage>
</organism>
<evidence type="ECO:0000256" key="5">
    <source>
        <dbReference type="ARBA" id="ARBA00023004"/>
    </source>
</evidence>
<keyword evidence="8" id="KW-0732">Signal</keyword>
<dbReference type="Proteomes" id="UP000000450">
    <property type="component" value="Chromosome"/>
</dbReference>
<keyword evidence="1" id="KW-0813">Transport</keyword>
<dbReference type="PANTHER" id="PTHR40942:SF4">
    <property type="entry name" value="CYTOCHROME C5"/>
    <property type="match status" value="1"/>
</dbReference>
<evidence type="ECO:0000256" key="4">
    <source>
        <dbReference type="ARBA" id="ARBA00022982"/>
    </source>
</evidence>
<dbReference type="KEGG" id="dia:Dtpsy_1062"/>
<evidence type="ECO:0000256" key="3">
    <source>
        <dbReference type="ARBA" id="ARBA00022723"/>
    </source>
</evidence>
<dbReference type="GO" id="GO:0020037">
    <property type="term" value="F:heme binding"/>
    <property type="evidence" value="ECO:0007669"/>
    <property type="project" value="InterPro"/>
</dbReference>
<dbReference type="Gene3D" id="1.10.760.10">
    <property type="entry name" value="Cytochrome c-like domain"/>
    <property type="match status" value="1"/>
</dbReference>
<dbReference type="GO" id="GO:0005506">
    <property type="term" value="F:iron ion binding"/>
    <property type="evidence" value="ECO:0007669"/>
    <property type="project" value="InterPro"/>
</dbReference>
<feature type="domain" description="Cytochrome c" evidence="9">
    <location>
        <begin position="74"/>
        <end position="158"/>
    </location>
</feature>
<dbReference type="InterPro" id="IPR002323">
    <property type="entry name" value="Cyt_CIE"/>
</dbReference>
<dbReference type="PANTHER" id="PTHR40942">
    <property type="match status" value="1"/>
</dbReference>
<feature type="chain" id="PRO_5039894216" evidence="8">
    <location>
        <begin position="32"/>
        <end position="159"/>
    </location>
</feature>
<dbReference type="SUPFAM" id="SSF46626">
    <property type="entry name" value="Cytochrome c"/>
    <property type="match status" value="1"/>
</dbReference>
<dbReference type="PROSITE" id="PS51007">
    <property type="entry name" value="CYTC"/>
    <property type="match status" value="1"/>
</dbReference>
<gene>
    <name evidence="10" type="ordered locus">Dtpsy_1062</name>
</gene>